<evidence type="ECO:0000313" key="2">
    <source>
        <dbReference type="EMBL" id="AKG45171.1"/>
    </source>
</evidence>
<dbReference type="HOGENOM" id="CLU_1128589_0_0_11"/>
<feature type="region of interest" description="Disordered" evidence="1">
    <location>
        <begin position="1"/>
        <end position="24"/>
    </location>
</feature>
<dbReference type="AlphaFoldDB" id="A0A0F7CPS5"/>
<gene>
    <name evidence="2" type="ORF">SXIM_37870</name>
</gene>
<reference evidence="2" key="1">
    <citation type="submission" date="2019-08" db="EMBL/GenBank/DDBJ databases">
        <title>Complete genome sequence of a mangrove-derived Streptomyces xiamenensis.</title>
        <authorList>
            <person name="Xu J."/>
        </authorList>
    </citation>
    <scope>NUCLEOTIDE SEQUENCE</scope>
    <source>
        <strain evidence="2">318</strain>
    </source>
</reference>
<dbReference type="Proteomes" id="UP000034034">
    <property type="component" value="Chromosome"/>
</dbReference>
<keyword evidence="3" id="KW-1185">Reference proteome</keyword>
<protein>
    <submittedName>
        <fullName evidence="2">Uncharacterized protein</fullName>
    </submittedName>
</protein>
<accession>A0A0F7CPS5</accession>
<dbReference type="PATRIC" id="fig|408015.6.peg.3838"/>
<evidence type="ECO:0000313" key="3">
    <source>
        <dbReference type="Proteomes" id="UP000034034"/>
    </source>
</evidence>
<dbReference type="EMBL" id="CP009922">
    <property type="protein sequence ID" value="AKG45171.1"/>
    <property type="molecule type" value="Genomic_DNA"/>
</dbReference>
<sequence length="246" mass="25352">MPRPLDQLQVGPGDPAGEQRGVGHGVEPVLGAVQDERVRADGGQHVPGVVPVAGQQMAPPGVPGHGAVAERRVRTGVGGRPAGGVHQVDERAPDLGGGALSQRAAYVVAAFHGVRPAGRGAAQHQRPHPVRVRRRHPLGHPAAHGRPVDVGPSDAECVQHGDHIAGEPPGAVRHIGLVTVTRPAPVEGDGTVRGGEVRAHRVPPPVAVGLPGEQYQRLPGAGHLIRDPDLVCGNGELTHSAILPHR</sequence>
<evidence type="ECO:0000256" key="1">
    <source>
        <dbReference type="SAM" id="MobiDB-lite"/>
    </source>
</evidence>
<dbReference type="STRING" id="408015.SXIM_37870"/>
<name>A0A0F7CPS5_9ACTN</name>
<dbReference type="KEGG" id="sxi:SXIM_37870"/>
<organism evidence="2 3">
    <name type="scientific">Streptomyces xiamenensis</name>
    <dbReference type="NCBI Taxonomy" id="408015"/>
    <lineage>
        <taxon>Bacteria</taxon>
        <taxon>Bacillati</taxon>
        <taxon>Actinomycetota</taxon>
        <taxon>Actinomycetes</taxon>
        <taxon>Kitasatosporales</taxon>
        <taxon>Streptomycetaceae</taxon>
        <taxon>Streptomyces</taxon>
    </lineage>
</organism>
<proteinExistence type="predicted"/>